<dbReference type="InterPro" id="IPR015422">
    <property type="entry name" value="PyrdxlP-dep_Trfase_small"/>
</dbReference>
<comment type="subunit">
    <text evidence="3">Homodimer.</text>
</comment>
<dbReference type="InterPro" id="IPR015424">
    <property type="entry name" value="PyrdxlP-dep_Trfase"/>
</dbReference>
<gene>
    <name evidence="8" type="ORF">CBM2594_U10067</name>
</gene>
<evidence type="ECO:0000256" key="3">
    <source>
        <dbReference type="ARBA" id="ARBA00011738"/>
    </source>
</evidence>
<reference evidence="8 9" key="1">
    <citation type="submission" date="2018-01" db="EMBL/GenBank/DDBJ databases">
        <authorList>
            <person name="Clerissi C."/>
        </authorList>
    </citation>
    <scope>NUCLEOTIDE SEQUENCE [LARGE SCALE GENOMIC DNA]</scope>
    <source>
        <strain evidence="8">Cupriavidus taiwanensis STM 6021</strain>
    </source>
</reference>
<dbReference type="AlphaFoldDB" id="A0A7Z7JFD2"/>
<evidence type="ECO:0000256" key="5">
    <source>
        <dbReference type="ARBA" id="ARBA00022679"/>
    </source>
</evidence>
<dbReference type="InterPro" id="IPR004839">
    <property type="entry name" value="Aminotransferase_I/II_large"/>
</dbReference>
<feature type="domain" description="Aminotransferase class I/classII large" evidence="7">
    <location>
        <begin position="50"/>
        <end position="392"/>
    </location>
</feature>
<dbReference type="Proteomes" id="UP000257139">
    <property type="component" value="Unassembled WGS sequence"/>
</dbReference>
<evidence type="ECO:0000256" key="1">
    <source>
        <dbReference type="ARBA" id="ARBA00001933"/>
    </source>
</evidence>
<accession>A0A7Z7JFD2</accession>
<dbReference type="Gene3D" id="3.40.640.10">
    <property type="entry name" value="Type I PLP-dependent aspartate aminotransferase-like (Major domain)"/>
    <property type="match status" value="1"/>
</dbReference>
<evidence type="ECO:0000256" key="2">
    <source>
        <dbReference type="ARBA" id="ARBA00007441"/>
    </source>
</evidence>
<dbReference type="PANTHER" id="PTHR42790">
    <property type="entry name" value="AMINOTRANSFERASE"/>
    <property type="match status" value="1"/>
</dbReference>
<evidence type="ECO:0000259" key="7">
    <source>
        <dbReference type="Pfam" id="PF00155"/>
    </source>
</evidence>
<organism evidence="8 9">
    <name type="scientific">Cupriavidus taiwanensis</name>
    <dbReference type="NCBI Taxonomy" id="164546"/>
    <lineage>
        <taxon>Bacteria</taxon>
        <taxon>Pseudomonadati</taxon>
        <taxon>Pseudomonadota</taxon>
        <taxon>Betaproteobacteria</taxon>
        <taxon>Burkholderiales</taxon>
        <taxon>Burkholderiaceae</taxon>
        <taxon>Cupriavidus</taxon>
    </lineage>
</organism>
<evidence type="ECO:0000256" key="4">
    <source>
        <dbReference type="ARBA" id="ARBA00022576"/>
    </source>
</evidence>
<comment type="similarity">
    <text evidence="2">Belongs to the class-I pyridoxal-phosphate-dependent aminotransferase family.</text>
</comment>
<dbReference type="SUPFAM" id="SSF53383">
    <property type="entry name" value="PLP-dependent transferases"/>
    <property type="match status" value="1"/>
</dbReference>
<dbReference type="GO" id="GO:1901605">
    <property type="term" value="P:alpha-amino acid metabolic process"/>
    <property type="evidence" value="ECO:0007669"/>
    <property type="project" value="TreeGrafter"/>
</dbReference>
<sequence>MTYPFVPAFADPKGSPIRELFKYVSRPGMISFAGGSPASSLFDVEGLERAARTAFQDSTACLQYGATGGAASLRSEVIKLMERRGVAASDGELLVTTGSQQAFDLLLRVLVAPGDTVLLDEPAYPATLQALKLQGAKIVSVPSDSNGLDVDALDNMLSVGAIQPRPKLLYTVPSFANPTGATLSRDRRIRLLELVQRHDLLLVEDDPYSELRFTGEPIPSLLALSGSVEGSRERIIHLSCLSKIVAPGLRVGWSIAPDEITRRCNIAKQTADLCSPPWTQEIAAAYLRNEKLDKHVEAISATYGEKCRAMCTALSAKLGEILDFSEPEGGLFVWARFRHGIDSGLVLEEAIKRNVIFVPGSAFYADAADCSTLRLSYATASIPEIEEGVSRLAAAVDQATSGRRKDVLVAGA</sequence>
<keyword evidence="4" id="KW-0032">Aminotransferase</keyword>
<dbReference type="Gene3D" id="3.90.1150.10">
    <property type="entry name" value="Aspartate Aminotransferase, domain 1"/>
    <property type="match status" value="1"/>
</dbReference>
<dbReference type="GO" id="GO:0008483">
    <property type="term" value="F:transaminase activity"/>
    <property type="evidence" value="ECO:0007669"/>
    <property type="project" value="UniProtKB-KW"/>
</dbReference>
<evidence type="ECO:0000313" key="8">
    <source>
        <dbReference type="EMBL" id="SPC25566.1"/>
    </source>
</evidence>
<name>A0A7Z7JFD2_9BURK</name>
<dbReference type="InterPro" id="IPR050859">
    <property type="entry name" value="Class-I_PLP-dep_aminotransf"/>
</dbReference>
<dbReference type="FunFam" id="3.40.640.10:FF:000053">
    <property type="entry name" value="Aminotransferase, class I"/>
    <property type="match status" value="1"/>
</dbReference>
<protein>
    <submittedName>
        <fullName evidence="8">Putative transcriptional regulator, GntR family</fullName>
    </submittedName>
</protein>
<dbReference type="InterPro" id="IPR015421">
    <property type="entry name" value="PyrdxlP-dep_Trfase_major"/>
</dbReference>
<dbReference type="EMBL" id="OGUU01000045">
    <property type="protein sequence ID" value="SPC25566.1"/>
    <property type="molecule type" value="Genomic_DNA"/>
</dbReference>
<proteinExistence type="inferred from homology"/>
<dbReference type="RefSeq" id="WP_116328404.1">
    <property type="nucleotide sequence ID" value="NZ_OFSW01000032.1"/>
</dbReference>
<keyword evidence="5" id="KW-0808">Transferase</keyword>
<keyword evidence="6" id="KW-0663">Pyridoxal phosphate</keyword>
<comment type="caution">
    <text evidence="8">The sequence shown here is derived from an EMBL/GenBank/DDBJ whole genome shotgun (WGS) entry which is preliminary data.</text>
</comment>
<dbReference type="CDD" id="cd00609">
    <property type="entry name" value="AAT_like"/>
    <property type="match status" value="1"/>
</dbReference>
<comment type="cofactor">
    <cofactor evidence="1">
        <name>pyridoxal 5'-phosphate</name>
        <dbReference type="ChEBI" id="CHEBI:597326"/>
    </cofactor>
</comment>
<evidence type="ECO:0000256" key="6">
    <source>
        <dbReference type="ARBA" id="ARBA00022898"/>
    </source>
</evidence>
<dbReference type="Pfam" id="PF00155">
    <property type="entry name" value="Aminotran_1_2"/>
    <property type="match status" value="1"/>
</dbReference>
<dbReference type="PANTHER" id="PTHR42790:SF19">
    <property type="entry name" value="KYNURENINE_ALPHA-AMINOADIPATE AMINOTRANSFERASE, MITOCHONDRIAL"/>
    <property type="match status" value="1"/>
</dbReference>
<evidence type="ECO:0000313" key="9">
    <source>
        <dbReference type="Proteomes" id="UP000257139"/>
    </source>
</evidence>
<dbReference type="GO" id="GO:0030170">
    <property type="term" value="F:pyridoxal phosphate binding"/>
    <property type="evidence" value="ECO:0007669"/>
    <property type="project" value="InterPro"/>
</dbReference>